<dbReference type="Proteomes" id="UP001575105">
    <property type="component" value="Unassembled WGS sequence"/>
</dbReference>
<dbReference type="PROSITE" id="PS51194">
    <property type="entry name" value="HELICASE_CTER"/>
    <property type="match status" value="1"/>
</dbReference>
<accession>A0ABV4U3V6</accession>
<evidence type="ECO:0000256" key="4">
    <source>
        <dbReference type="ARBA" id="ARBA00022801"/>
    </source>
</evidence>
<dbReference type="PROSITE" id="PS51192">
    <property type="entry name" value="HELICASE_ATP_BIND_1"/>
    <property type="match status" value="1"/>
</dbReference>
<sequence>MAEQRHHWLEQIAGSAQVRALGERLASARRVVAEGSRGSSTNLLAGALARNLRRPVLLVVAHLDEADDALDDLELFEGLHVERFGALEVLPGETSVSLELLAERLQVVGRLSEGARIDVIVAPVQALMQAVPEPEAAASFTRQLGEGDDISPNALMNWLGEAGYQRQDAIEQPGDFASRGGILDIYPPAGSLAGTDGSREAIGPIRLDFFGDELESIHLIDPDTMGSARRIKHIQLVGASAEQIQKDDRTTSLISLLPSDALAVMHEPMELAEQARGYYERLTNPRGIYAPKTVFQKLQQLPHVEVNQYGRSAAAPADRVALPVNQLPPLDTDAAKALIEIGELVQDDPTRAVVVLCRKPAERDRLRELLKEHAADATDRITIEVGYLHRGFVWTKGDFEFRIPDSGKGTAPDSPKSEIQNPKSEILLLPHHELFHRYDVRRRVRKVISAGTQASDAFLDLDVGDYVVHVDHGIAQFTGLKTLRRDGQSEEYLTLEFADQAKLHVPATQIDLVQKYVGGFEGRPPLSTLGGKRWSRQKEQVREAVKDLAAELLRVHAARETQPGIRYPADTAWQKEFEAEFPYDETDDQLAAIAAIKHDMSEDRPMDRLICGDVGFGKTEVAIRAAFKAIEFGKQVAVLVPTTVLAEQHERTFRQRMADYPFIVESMSRFKTGSDLTDIAKRLSLGQVDIVIGTHRLLSKDVKFADLGLVIIDEEQRFGVEHKNKLLSFRLTADVLTLTATPIPRTLHMSMVGLRDISSLATAPIDRRAIVTEVVPYDEKRIQQAILRELNREGQIYFVHNRVHNIQSVAATLQSLVPEARIAIGHGQMSPRELEKIMLRFIRREVDILVSTTIIESGIDIPTANTMFINKADHFGLAELHQLRGRVGRYKHRAYCYLLLPEDRTINEVAAKRLKAIEQYAMLGAGFKIAMRDLEIRGAGNLLGSEQSGHIAAVGYEMYCVLLEQETKKLKNEPIIQPTRTHLELPAVGALPRRFIRSDKHRMEAYRRLSRATTLKDYEQVVADLKDAYGEPPPTAQTLLDLTELRIAASTLGIDGLKLEGPDLIFTTRQAAKLNDVFVDAPGRVSLIDEKTVYYRPPSNYLQPIETLLAVLRKLLVRPLRQATVPAEG</sequence>
<comment type="subcellular location">
    <subcellularLocation>
        <location evidence="9">Cytoplasm</location>
    </subcellularLocation>
</comment>
<dbReference type="Gene3D" id="3.40.50.11180">
    <property type="match status" value="1"/>
</dbReference>
<dbReference type="InterPro" id="IPR003711">
    <property type="entry name" value="CarD-like/TRCF_RID"/>
</dbReference>
<keyword evidence="1 9" id="KW-0963">Cytoplasm</keyword>
<dbReference type="EC" id="3.6.4.-" evidence="9"/>
<dbReference type="InterPro" id="IPR014001">
    <property type="entry name" value="Helicase_ATP-bd"/>
</dbReference>
<dbReference type="InterPro" id="IPR037235">
    <property type="entry name" value="TRCF-like_C_D7"/>
</dbReference>
<dbReference type="RefSeq" id="WP_425344926.1">
    <property type="nucleotide sequence ID" value="NZ_JBGUBD010000004.1"/>
</dbReference>
<evidence type="ECO:0000313" key="13">
    <source>
        <dbReference type="Proteomes" id="UP001575105"/>
    </source>
</evidence>
<dbReference type="SMART" id="SM00490">
    <property type="entry name" value="HELICc"/>
    <property type="match status" value="1"/>
</dbReference>
<comment type="similarity">
    <text evidence="9">In the C-terminal section; belongs to the helicase family. RecG subfamily.</text>
</comment>
<keyword evidence="4 9" id="KW-0378">Hydrolase</keyword>
<evidence type="ECO:0000256" key="2">
    <source>
        <dbReference type="ARBA" id="ARBA00022741"/>
    </source>
</evidence>
<dbReference type="PANTHER" id="PTHR47964">
    <property type="entry name" value="ATP-DEPENDENT DNA HELICASE HOMOLOG RECG, CHLOROPLASTIC"/>
    <property type="match status" value="1"/>
</dbReference>
<keyword evidence="2 9" id="KW-0547">Nucleotide-binding</keyword>
<dbReference type="SUPFAM" id="SSF143517">
    <property type="entry name" value="TRCF domain-like"/>
    <property type="match status" value="1"/>
</dbReference>
<evidence type="ECO:0000256" key="1">
    <source>
        <dbReference type="ARBA" id="ARBA00022490"/>
    </source>
</evidence>
<keyword evidence="8 9" id="KW-0234">DNA repair</keyword>
<dbReference type="CDD" id="cd17991">
    <property type="entry name" value="DEXHc_TRCF"/>
    <property type="match status" value="1"/>
</dbReference>
<dbReference type="InterPro" id="IPR005118">
    <property type="entry name" value="TRCF_C"/>
</dbReference>
<feature type="domain" description="Helicase ATP-binding" evidence="10">
    <location>
        <begin position="599"/>
        <end position="760"/>
    </location>
</feature>
<evidence type="ECO:0000256" key="8">
    <source>
        <dbReference type="ARBA" id="ARBA00023204"/>
    </source>
</evidence>
<dbReference type="InterPro" id="IPR004576">
    <property type="entry name" value="Mfd"/>
</dbReference>
<reference evidence="12 13" key="1">
    <citation type="submission" date="2024-08" db="EMBL/GenBank/DDBJ databases">
        <title>Whole-genome sequencing of halo(alkali)philic microorganisms from hypersaline lakes.</title>
        <authorList>
            <person name="Sorokin D.Y."/>
            <person name="Merkel A.Y."/>
            <person name="Messina E."/>
            <person name="Yakimov M."/>
        </authorList>
    </citation>
    <scope>NUCLEOTIDE SEQUENCE [LARGE SCALE GENOMIC DNA]</scope>
    <source>
        <strain evidence="12 13">AB-hyl4</strain>
    </source>
</reference>
<evidence type="ECO:0000256" key="6">
    <source>
        <dbReference type="ARBA" id="ARBA00022840"/>
    </source>
</evidence>
<dbReference type="InterPro" id="IPR041471">
    <property type="entry name" value="UvrB_inter"/>
</dbReference>
<dbReference type="Pfam" id="PF00271">
    <property type="entry name" value="Helicase_C"/>
    <property type="match status" value="1"/>
</dbReference>
<proteinExistence type="inferred from homology"/>
<dbReference type="InterPro" id="IPR047112">
    <property type="entry name" value="RecG/Mfd"/>
</dbReference>
<keyword evidence="3 9" id="KW-0227">DNA damage</keyword>
<comment type="caution">
    <text evidence="12">The sequence shown here is derived from an EMBL/GenBank/DDBJ whole genome shotgun (WGS) entry which is preliminary data.</text>
</comment>
<keyword evidence="7 9" id="KW-0238">DNA-binding</keyword>
<dbReference type="InterPro" id="IPR027417">
    <property type="entry name" value="P-loop_NTPase"/>
</dbReference>
<evidence type="ECO:0000256" key="3">
    <source>
        <dbReference type="ARBA" id="ARBA00022763"/>
    </source>
</evidence>
<dbReference type="SMART" id="SM01058">
    <property type="entry name" value="CarD_TRCF"/>
    <property type="match status" value="1"/>
</dbReference>
<dbReference type="Pfam" id="PF03461">
    <property type="entry name" value="TRCF"/>
    <property type="match status" value="1"/>
</dbReference>
<evidence type="ECO:0000259" key="10">
    <source>
        <dbReference type="PROSITE" id="PS51192"/>
    </source>
</evidence>
<dbReference type="Gene3D" id="3.40.50.300">
    <property type="entry name" value="P-loop containing nucleotide triphosphate hydrolases"/>
    <property type="match status" value="2"/>
</dbReference>
<comment type="similarity">
    <text evidence="9">In the N-terminal section; belongs to the UvrB family.</text>
</comment>
<dbReference type="SUPFAM" id="SSF52540">
    <property type="entry name" value="P-loop containing nucleoside triphosphate hydrolases"/>
    <property type="match status" value="3"/>
</dbReference>
<evidence type="ECO:0000256" key="7">
    <source>
        <dbReference type="ARBA" id="ARBA00023125"/>
    </source>
</evidence>
<dbReference type="InterPro" id="IPR001650">
    <property type="entry name" value="Helicase_C-like"/>
</dbReference>
<keyword evidence="5" id="KW-0347">Helicase</keyword>
<dbReference type="Gene3D" id="3.30.2060.10">
    <property type="entry name" value="Penicillin-binding protein 1b domain"/>
    <property type="match status" value="1"/>
</dbReference>
<evidence type="ECO:0000256" key="5">
    <source>
        <dbReference type="ARBA" id="ARBA00022806"/>
    </source>
</evidence>
<keyword evidence="13" id="KW-1185">Reference proteome</keyword>
<dbReference type="Pfam" id="PF00270">
    <property type="entry name" value="DEAD"/>
    <property type="match status" value="1"/>
</dbReference>
<protein>
    <recommendedName>
        <fullName evidence="9">Transcription-repair-coupling factor</fullName>
        <shortName evidence="9">TRCF</shortName>
        <ecNumber evidence="9">3.6.4.-</ecNumber>
    </recommendedName>
</protein>
<dbReference type="InterPro" id="IPR036101">
    <property type="entry name" value="CarD-like/TRCF_RID_sf"/>
</dbReference>
<keyword evidence="6 9" id="KW-0067">ATP-binding</keyword>
<dbReference type="SMART" id="SM00487">
    <property type="entry name" value="DEXDc"/>
    <property type="match status" value="1"/>
</dbReference>
<dbReference type="Gene3D" id="3.90.1150.50">
    <property type="entry name" value="Transcription-repair-coupling factor, D7 domain"/>
    <property type="match status" value="1"/>
</dbReference>
<dbReference type="Pfam" id="PF17757">
    <property type="entry name" value="UvrB_inter"/>
    <property type="match status" value="1"/>
</dbReference>
<evidence type="ECO:0000256" key="9">
    <source>
        <dbReference type="HAMAP-Rule" id="MF_00969"/>
    </source>
</evidence>
<dbReference type="SMART" id="SM00982">
    <property type="entry name" value="TRCF"/>
    <property type="match status" value="1"/>
</dbReference>
<dbReference type="PANTHER" id="PTHR47964:SF1">
    <property type="entry name" value="ATP-DEPENDENT DNA HELICASE HOMOLOG RECG, CHLOROPLASTIC"/>
    <property type="match status" value="1"/>
</dbReference>
<dbReference type="Gene3D" id="2.40.10.170">
    <property type="match status" value="1"/>
</dbReference>
<evidence type="ECO:0000259" key="11">
    <source>
        <dbReference type="PROSITE" id="PS51194"/>
    </source>
</evidence>
<dbReference type="SUPFAM" id="SSF141259">
    <property type="entry name" value="CarD-like"/>
    <property type="match status" value="1"/>
</dbReference>
<dbReference type="InterPro" id="IPR011545">
    <property type="entry name" value="DEAD/DEAH_box_helicase_dom"/>
</dbReference>
<gene>
    <name evidence="9 12" type="primary">mfd</name>
    <name evidence="12" type="ORF">ACERK3_06760</name>
</gene>
<comment type="function">
    <text evidence="9">Couples transcription and DNA repair by recognizing RNA polymerase (RNAP) stalled at DNA lesions. Mediates ATP-dependent release of RNAP and its truncated transcript from the DNA, and recruitment of nucleotide excision repair machinery to the damaged site.</text>
</comment>
<dbReference type="NCBIfam" id="TIGR00580">
    <property type="entry name" value="mfd"/>
    <property type="match status" value="1"/>
</dbReference>
<organism evidence="12 13">
    <name type="scientific">Natronomicrosphaera hydrolytica</name>
    <dbReference type="NCBI Taxonomy" id="3242702"/>
    <lineage>
        <taxon>Bacteria</taxon>
        <taxon>Pseudomonadati</taxon>
        <taxon>Planctomycetota</taxon>
        <taxon>Phycisphaerae</taxon>
        <taxon>Phycisphaerales</taxon>
        <taxon>Phycisphaeraceae</taxon>
        <taxon>Natronomicrosphaera</taxon>
    </lineage>
</organism>
<name>A0ABV4U3V6_9BACT</name>
<evidence type="ECO:0000313" key="12">
    <source>
        <dbReference type="EMBL" id="MFA9477997.1"/>
    </source>
</evidence>
<dbReference type="EMBL" id="JBGUBD010000004">
    <property type="protein sequence ID" value="MFA9477997.1"/>
    <property type="molecule type" value="Genomic_DNA"/>
</dbReference>
<feature type="domain" description="Helicase C-terminal" evidence="11">
    <location>
        <begin position="781"/>
        <end position="935"/>
    </location>
</feature>
<dbReference type="Pfam" id="PF02559">
    <property type="entry name" value="CarD_TRCF_RID"/>
    <property type="match status" value="1"/>
</dbReference>
<dbReference type="HAMAP" id="MF_00969">
    <property type="entry name" value="TRCF"/>
    <property type="match status" value="1"/>
</dbReference>